<dbReference type="EMBL" id="FMIB01000002">
    <property type="protein sequence ID" value="SCL71519.1"/>
    <property type="molecule type" value="Genomic_DNA"/>
</dbReference>
<dbReference type="Gene3D" id="1.10.600.10">
    <property type="entry name" value="Farnesyl Diphosphate Synthase"/>
    <property type="match status" value="1"/>
</dbReference>
<name>A0A1C6VYV6_9ACTN</name>
<accession>A0A1C6VYV6</accession>
<reference evidence="2" key="1">
    <citation type="submission" date="2016-06" db="EMBL/GenBank/DDBJ databases">
        <authorList>
            <person name="Varghese N."/>
            <person name="Submissions Spin"/>
        </authorList>
    </citation>
    <scope>NUCLEOTIDE SEQUENCE [LARGE SCALE GENOMIC DNA]</scope>
    <source>
        <strain evidence="2">DSM 44151</strain>
    </source>
</reference>
<protein>
    <submittedName>
        <fullName evidence="1">Terpene synthase family, metal binding domain</fullName>
    </submittedName>
</protein>
<dbReference type="InterPro" id="IPR008949">
    <property type="entry name" value="Isoprenoid_synthase_dom_sf"/>
</dbReference>
<dbReference type="SUPFAM" id="SSF48576">
    <property type="entry name" value="Terpenoid synthases"/>
    <property type="match status" value="1"/>
</dbReference>
<evidence type="ECO:0000313" key="1">
    <source>
        <dbReference type="EMBL" id="SCL71519.1"/>
    </source>
</evidence>
<organism evidence="1 2">
    <name type="scientific">Micromonospora chersina</name>
    <dbReference type="NCBI Taxonomy" id="47854"/>
    <lineage>
        <taxon>Bacteria</taxon>
        <taxon>Bacillati</taxon>
        <taxon>Actinomycetota</taxon>
        <taxon>Actinomycetes</taxon>
        <taxon>Micromonosporales</taxon>
        <taxon>Micromonosporaceae</taxon>
        <taxon>Micromonospora</taxon>
    </lineage>
</organism>
<gene>
    <name evidence="1" type="ORF">GA0070603_5963</name>
</gene>
<dbReference type="GeneID" id="43282572"/>
<dbReference type="Pfam" id="PF19086">
    <property type="entry name" value="Terpene_syn_C_2"/>
    <property type="match status" value="1"/>
</dbReference>
<dbReference type="OrthoDB" id="3398195at2"/>
<dbReference type="AlphaFoldDB" id="A0A1C6VYV6"/>
<dbReference type="Proteomes" id="UP000198605">
    <property type="component" value="Unassembled WGS sequence"/>
</dbReference>
<keyword evidence="2" id="KW-1185">Reference proteome</keyword>
<dbReference type="RefSeq" id="WP_091320823.1">
    <property type="nucleotide sequence ID" value="NZ_FMIB01000002.1"/>
</dbReference>
<sequence>MTPTSHVRFGAGDQLAVVEQARICALAVAVERDLHTVVADHRDLFAGRPFDPALVSGIAMSVAFTAPEYTAEQLRVTARTVLWVFAADWQIDYLARTADDVREVTAACLAAADAGPSSARHPLARLLGGIRDELSAAPAFAVVEPVWRDEVGRMFAAMSREWRWKTTRGTGPTGPTLDDYLDIADNTAAVLVSVTHWAAVGDQDCLDHLDALRVTARATQRAIRLINDLATYRRDLQWGDLNALMLAGATDVTARLTRIVEESRELLRPLERSCPRQAAFLSRQIAFTSGFYRVSDFWGSL</sequence>
<evidence type="ECO:0000313" key="2">
    <source>
        <dbReference type="Proteomes" id="UP000198605"/>
    </source>
</evidence>
<proteinExistence type="predicted"/>
<dbReference type="STRING" id="47854.GA0070603_5963"/>